<dbReference type="Pfam" id="PF02361">
    <property type="entry name" value="CbiQ"/>
    <property type="match status" value="1"/>
</dbReference>
<dbReference type="GO" id="GO:0043190">
    <property type="term" value="C:ATP-binding cassette (ABC) transporter complex"/>
    <property type="evidence" value="ECO:0007669"/>
    <property type="project" value="InterPro"/>
</dbReference>
<dbReference type="PANTHER" id="PTHR34857:SF2">
    <property type="entry name" value="SLL0384 PROTEIN"/>
    <property type="match status" value="1"/>
</dbReference>
<sequence>MFFGEVFYNFMEGFFAVPGAKWTSAVHKMDARVKVTVVFGFVALTSALNSPLALAAAATFLLLLAVFSRMPACYLLKKLVWIIPFGGIMIVIFPFITPGAPVFELKAGFIALTASDEGVKRAGTLFIRVFSAVLALSILTATTGFRALMDAFRQLRVPPVLVALIEFTVRYMFVLADELQRMRTARAARCFDGGGSLVNRHVIKTIGQLVGVLFVRSWERGERVYSAMLARGYSGQVEAAAGRALCFKDVWAGVLILAFVAGLYLIELGGRIWQISLK</sequence>
<dbReference type="EMBL" id="AP009389">
    <property type="protein sequence ID" value="BAF59836.1"/>
    <property type="molecule type" value="Genomic_DNA"/>
</dbReference>
<reference evidence="8" key="1">
    <citation type="journal article" date="2008" name="Genome Res.">
        <title>The genome of Pelotomaculum thermopropionicum reveals niche-associated evolution in anaerobic microbiota.</title>
        <authorList>
            <person name="Kosaka T."/>
            <person name="Kato S."/>
            <person name="Shimoyama T."/>
            <person name="Ishii S."/>
            <person name="Abe T."/>
            <person name="Watanabe K."/>
        </authorList>
    </citation>
    <scope>NUCLEOTIDE SEQUENCE [LARGE SCALE GENOMIC DNA]</scope>
    <source>
        <strain evidence="8">DSM 13744 / JCM 10971 / SI</strain>
    </source>
</reference>
<keyword evidence="3 6" id="KW-0812">Transmembrane</keyword>
<dbReference type="Proteomes" id="UP000006556">
    <property type="component" value="Chromosome"/>
</dbReference>
<dbReference type="InterPro" id="IPR003339">
    <property type="entry name" value="ABC/ECF_trnsptr_transmembrane"/>
</dbReference>
<accession>A5D1N4</accession>
<evidence type="ECO:0000256" key="5">
    <source>
        <dbReference type="ARBA" id="ARBA00023136"/>
    </source>
</evidence>
<evidence type="ECO:0000256" key="1">
    <source>
        <dbReference type="ARBA" id="ARBA00004651"/>
    </source>
</evidence>
<dbReference type="CDD" id="cd16914">
    <property type="entry name" value="EcfT"/>
    <property type="match status" value="1"/>
</dbReference>
<keyword evidence="8" id="KW-1185">Reference proteome</keyword>
<dbReference type="KEGG" id="pth:PTH_1655"/>
<feature type="transmembrane region" description="Helical" evidence="6">
    <location>
        <begin position="37"/>
        <end position="67"/>
    </location>
</feature>
<keyword evidence="2" id="KW-1003">Cell membrane</keyword>
<keyword evidence="4 6" id="KW-1133">Transmembrane helix</keyword>
<comment type="subcellular location">
    <subcellularLocation>
        <location evidence="1">Cell membrane</location>
        <topology evidence="1">Multi-pass membrane protein</topology>
    </subcellularLocation>
</comment>
<evidence type="ECO:0000256" key="4">
    <source>
        <dbReference type="ARBA" id="ARBA00022989"/>
    </source>
</evidence>
<feature type="transmembrane region" description="Helical" evidence="6">
    <location>
        <begin position="125"/>
        <end position="145"/>
    </location>
</feature>
<dbReference type="InterPro" id="IPR012809">
    <property type="entry name" value="ECF_CbiQ"/>
</dbReference>
<gene>
    <name evidence="7" type="primary">CbiQ</name>
    <name evidence="7" type="ordered locus">PTH_1655</name>
</gene>
<dbReference type="PANTHER" id="PTHR34857">
    <property type="entry name" value="SLL0384 PROTEIN"/>
    <property type="match status" value="1"/>
</dbReference>
<evidence type="ECO:0000256" key="2">
    <source>
        <dbReference type="ARBA" id="ARBA00022475"/>
    </source>
</evidence>
<evidence type="ECO:0000256" key="3">
    <source>
        <dbReference type="ARBA" id="ARBA00022692"/>
    </source>
</evidence>
<evidence type="ECO:0000313" key="7">
    <source>
        <dbReference type="EMBL" id="BAF59836.1"/>
    </source>
</evidence>
<feature type="transmembrane region" description="Helical" evidence="6">
    <location>
        <begin position="79"/>
        <end position="96"/>
    </location>
</feature>
<protein>
    <submittedName>
        <fullName evidence="7">ABC-type cobalt transport system, permease component CbiQ and related transporters</fullName>
    </submittedName>
</protein>
<dbReference type="STRING" id="370438.PTH_1655"/>
<dbReference type="AlphaFoldDB" id="A5D1N4"/>
<dbReference type="GO" id="GO:0006824">
    <property type="term" value="P:cobalt ion transport"/>
    <property type="evidence" value="ECO:0007669"/>
    <property type="project" value="InterPro"/>
</dbReference>
<dbReference type="HOGENOM" id="CLU_056469_1_2_9"/>
<feature type="transmembrane region" description="Helical" evidence="6">
    <location>
        <begin position="250"/>
        <end position="270"/>
    </location>
</feature>
<dbReference type="InterPro" id="IPR051611">
    <property type="entry name" value="ECF_transporter_component"/>
</dbReference>
<evidence type="ECO:0000313" key="8">
    <source>
        <dbReference type="Proteomes" id="UP000006556"/>
    </source>
</evidence>
<name>A5D1N4_PELTS</name>
<dbReference type="eggNOG" id="COG0619">
    <property type="taxonomic scope" value="Bacteria"/>
</dbReference>
<evidence type="ECO:0000256" key="6">
    <source>
        <dbReference type="SAM" id="Phobius"/>
    </source>
</evidence>
<keyword evidence="5 6" id="KW-0472">Membrane</keyword>
<dbReference type="NCBIfam" id="TIGR02454">
    <property type="entry name" value="ECF_T_CbiQ"/>
    <property type="match status" value="1"/>
</dbReference>
<proteinExistence type="predicted"/>
<organism evidence="7 8">
    <name type="scientific">Pelotomaculum thermopropionicum (strain DSM 13744 / JCM 10971 / SI)</name>
    <dbReference type="NCBI Taxonomy" id="370438"/>
    <lineage>
        <taxon>Bacteria</taxon>
        <taxon>Bacillati</taxon>
        <taxon>Bacillota</taxon>
        <taxon>Clostridia</taxon>
        <taxon>Eubacteriales</taxon>
        <taxon>Desulfotomaculaceae</taxon>
        <taxon>Pelotomaculum</taxon>
    </lineage>
</organism>